<gene>
    <name evidence="2" type="ORF">g.32663</name>
</gene>
<feature type="non-terminal residue" evidence="2">
    <location>
        <position position="269"/>
    </location>
</feature>
<dbReference type="AlphaFoldDB" id="A0A1B6I113"/>
<feature type="chain" id="PRO_5008584717" evidence="1">
    <location>
        <begin position="19"/>
        <end position="269"/>
    </location>
</feature>
<accession>A0A1B6I113</accession>
<evidence type="ECO:0000256" key="1">
    <source>
        <dbReference type="SAM" id="SignalP"/>
    </source>
</evidence>
<feature type="signal peptide" evidence="1">
    <location>
        <begin position="1"/>
        <end position="18"/>
    </location>
</feature>
<organism evidence="2">
    <name type="scientific">Homalodisca liturata</name>
    <dbReference type="NCBI Taxonomy" id="320908"/>
    <lineage>
        <taxon>Eukaryota</taxon>
        <taxon>Metazoa</taxon>
        <taxon>Ecdysozoa</taxon>
        <taxon>Arthropoda</taxon>
        <taxon>Hexapoda</taxon>
        <taxon>Insecta</taxon>
        <taxon>Pterygota</taxon>
        <taxon>Neoptera</taxon>
        <taxon>Paraneoptera</taxon>
        <taxon>Hemiptera</taxon>
        <taxon>Auchenorrhyncha</taxon>
        <taxon>Membracoidea</taxon>
        <taxon>Cicadellidae</taxon>
        <taxon>Cicadellinae</taxon>
        <taxon>Proconiini</taxon>
        <taxon>Homalodisca</taxon>
    </lineage>
</organism>
<keyword evidence="1" id="KW-0732">Signal</keyword>
<evidence type="ECO:0000313" key="2">
    <source>
        <dbReference type="EMBL" id="JAS80574.1"/>
    </source>
</evidence>
<dbReference type="EMBL" id="GECU01027132">
    <property type="protein sequence ID" value="JAS80574.1"/>
    <property type="molecule type" value="Transcribed_RNA"/>
</dbReference>
<sequence length="269" mass="31031">MELKFIVLVIFICIHGKAKEVKVNVTSNATIGGTIDILNITTPTNRTLEGLTAQDKDSDGELKTRQLNSIEFNNWRNNYFKETAPNLPQPSRYDHDQNKQYAYLEKQLEAQDSNNHVVHSNVNTNQQSLQYEKLNKKGKDKTVGYSENYRKHLEDLYGIKGVSHESNTHNQGSRLDSLNTNIHSRNESTRNTWETEEILSKTNVYGNIHKHGNQKGNTIGSTNNKVQTDQTQNSFTNNRDDYTKNMFGSSEMMQKYWDQINNERLIKEQ</sequence>
<protein>
    <submittedName>
        <fullName evidence="2">Uncharacterized protein</fullName>
    </submittedName>
</protein>
<proteinExistence type="predicted"/>
<reference evidence="2" key="1">
    <citation type="submission" date="2015-11" db="EMBL/GenBank/DDBJ databases">
        <title>De novo transcriptome assembly of four potential Pierce s Disease insect vectors from Arizona vineyards.</title>
        <authorList>
            <person name="Tassone E.E."/>
        </authorList>
    </citation>
    <scope>NUCLEOTIDE SEQUENCE</scope>
</reference>
<name>A0A1B6I113_9HEMI</name>